<protein>
    <submittedName>
        <fullName evidence="2">Ribosomal protein S18 acetylase RimI</fullName>
    </submittedName>
</protein>
<dbReference type="STRING" id="464029.SAMN02982989_2270"/>
<dbReference type="EMBL" id="FXAF01000006">
    <property type="protein sequence ID" value="SMF45208.1"/>
    <property type="molecule type" value="Genomic_DNA"/>
</dbReference>
<name>A0A1X7F4M0_9HYPH</name>
<keyword evidence="2" id="KW-0689">Ribosomal protein</keyword>
<dbReference type="AlphaFoldDB" id="A0A1X7F4M0"/>
<reference evidence="3" key="1">
    <citation type="submission" date="2017-04" db="EMBL/GenBank/DDBJ databases">
        <authorList>
            <person name="Varghese N."/>
            <person name="Submissions S."/>
        </authorList>
    </citation>
    <scope>NUCLEOTIDE SEQUENCE [LARGE SCALE GENOMIC DNA]</scope>
    <source>
        <strain evidence="3">B4P</strain>
    </source>
</reference>
<proteinExistence type="predicted"/>
<evidence type="ECO:0000313" key="3">
    <source>
        <dbReference type="Proteomes" id="UP000192903"/>
    </source>
</evidence>
<dbReference type="Gene3D" id="3.40.630.30">
    <property type="match status" value="1"/>
</dbReference>
<sequence>MDIRFRPFGETDLPGYRTWFAADEELSRRISYPDDIWFGHVRRPENACWASVDRTNTLIAVLQVDREEGTGYLDIALRPKRRGRGLGTAVLSAFLAGPGHGYEVIEGRISPDNAAALALVRRCGFTLLPDPDDDGFVRAIYTFSKT</sequence>
<gene>
    <name evidence="2" type="ORF">SAMN02982989_2270</name>
</gene>
<dbReference type="InterPro" id="IPR016181">
    <property type="entry name" value="Acyl_CoA_acyltransferase"/>
</dbReference>
<accession>A0A1X7F4M0</accession>
<evidence type="ECO:0000259" key="1">
    <source>
        <dbReference type="PROSITE" id="PS51186"/>
    </source>
</evidence>
<keyword evidence="2" id="KW-0687">Ribonucleoprotein</keyword>
<dbReference type="InterPro" id="IPR000182">
    <property type="entry name" value="GNAT_dom"/>
</dbReference>
<dbReference type="GO" id="GO:0005840">
    <property type="term" value="C:ribosome"/>
    <property type="evidence" value="ECO:0007669"/>
    <property type="project" value="UniProtKB-KW"/>
</dbReference>
<dbReference type="RefSeq" id="WP_085422480.1">
    <property type="nucleotide sequence ID" value="NZ_FXAF01000006.1"/>
</dbReference>
<dbReference type="Proteomes" id="UP000192903">
    <property type="component" value="Unassembled WGS sequence"/>
</dbReference>
<evidence type="ECO:0000313" key="2">
    <source>
        <dbReference type="EMBL" id="SMF45208.1"/>
    </source>
</evidence>
<dbReference type="PROSITE" id="PS51186">
    <property type="entry name" value="GNAT"/>
    <property type="match status" value="1"/>
</dbReference>
<dbReference type="CDD" id="cd04301">
    <property type="entry name" value="NAT_SF"/>
    <property type="match status" value="1"/>
</dbReference>
<keyword evidence="3" id="KW-1185">Reference proteome</keyword>
<dbReference type="SUPFAM" id="SSF55729">
    <property type="entry name" value="Acyl-CoA N-acyltransferases (Nat)"/>
    <property type="match status" value="1"/>
</dbReference>
<feature type="domain" description="N-acetyltransferase" evidence="1">
    <location>
        <begin position="3"/>
        <end position="144"/>
    </location>
</feature>
<dbReference type="Pfam" id="PF00583">
    <property type="entry name" value="Acetyltransf_1"/>
    <property type="match status" value="1"/>
</dbReference>
<dbReference type="GO" id="GO:0016747">
    <property type="term" value="F:acyltransferase activity, transferring groups other than amino-acyl groups"/>
    <property type="evidence" value="ECO:0007669"/>
    <property type="project" value="InterPro"/>
</dbReference>
<dbReference type="OrthoDB" id="7585366at2"/>
<organism evidence="2 3">
    <name type="scientific">Xaviernesmea oryzae</name>
    <dbReference type="NCBI Taxonomy" id="464029"/>
    <lineage>
        <taxon>Bacteria</taxon>
        <taxon>Pseudomonadati</taxon>
        <taxon>Pseudomonadota</taxon>
        <taxon>Alphaproteobacteria</taxon>
        <taxon>Hyphomicrobiales</taxon>
        <taxon>Rhizobiaceae</taxon>
        <taxon>Rhizobium/Agrobacterium group</taxon>
        <taxon>Xaviernesmea</taxon>
    </lineage>
</organism>